<accession>A0AAD7MY84</accession>
<dbReference type="InterPro" id="IPR005198">
    <property type="entry name" value="Glyco_hydro_76"/>
</dbReference>
<dbReference type="Proteomes" id="UP001215280">
    <property type="component" value="Unassembled WGS sequence"/>
</dbReference>
<comment type="caution">
    <text evidence="1">The sequence shown here is derived from an EMBL/GenBank/DDBJ whole genome shotgun (WGS) entry which is preliminary data.</text>
</comment>
<proteinExistence type="predicted"/>
<dbReference type="EMBL" id="JARJLG010000143">
    <property type="protein sequence ID" value="KAJ7737440.1"/>
    <property type="molecule type" value="Genomic_DNA"/>
</dbReference>
<dbReference type="GO" id="GO:0016787">
    <property type="term" value="F:hydrolase activity"/>
    <property type="evidence" value="ECO:0007669"/>
    <property type="project" value="UniProtKB-KW"/>
</dbReference>
<protein>
    <submittedName>
        <fullName evidence="1">Glycoside hydrolase</fullName>
    </submittedName>
</protein>
<dbReference type="Pfam" id="PF03663">
    <property type="entry name" value="Glyco_hydro_76"/>
    <property type="match status" value="1"/>
</dbReference>
<dbReference type="InterPro" id="IPR008928">
    <property type="entry name" value="6-hairpin_glycosidase_sf"/>
</dbReference>
<name>A0AAD7MY84_9AGAR</name>
<evidence type="ECO:0000313" key="2">
    <source>
        <dbReference type="Proteomes" id="UP001215280"/>
    </source>
</evidence>
<evidence type="ECO:0000313" key="1">
    <source>
        <dbReference type="EMBL" id="KAJ7737440.1"/>
    </source>
</evidence>
<dbReference type="AlphaFoldDB" id="A0AAD7MY84"/>
<dbReference type="InterPro" id="IPR053169">
    <property type="entry name" value="MUG_Protein"/>
</dbReference>
<dbReference type="SUPFAM" id="SSF48208">
    <property type="entry name" value="Six-hairpin glycosidases"/>
    <property type="match status" value="1"/>
</dbReference>
<keyword evidence="2" id="KW-1185">Reference proteome</keyword>
<reference evidence="1" key="1">
    <citation type="submission" date="2023-03" db="EMBL/GenBank/DDBJ databases">
        <title>Massive genome expansion in bonnet fungi (Mycena s.s.) driven by repeated elements and novel gene families across ecological guilds.</title>
        <authorList>
            <consortium name="Lawrence Berkeley National Laboratory"/>
            <person name="Harder C.B."/>
            <person name="Miyauchi S."/>
            <person name="Viragh M."/>
            <person name="Kuo A."/>
            <person name="Thoen E."/>
            <person name="Andreopoulos B."/>
            <person name="Lu D."/>
            <person name="Skrede I."/>
            <person name="Drula E."/>
            <person name="Henrissat B."/>
            <person name="Morin E."/>
            <person name="Kohler A."/>
            <person name="Barry K."/>
            <person name="LaButti K."/>
            <person name="Morin E."/>
            <person name="Salamov A."/>
            <person name="Lipzen A."/>
            <person name="Mereny Z."/>
            <person name="Hegedus B."/>
            <person name="Baldrian P."/>
            <person name="Stursova M."/>
            <person name="Weitz H."/>
            <person name="Taylor A."/>
            <person name="Grigoriev I.V."/>
            <person name="Nagy L.G."/>
            <person name="Martin F."/>
            <person name="Kauserud H."/>
        </authorList>
    </citation>
    <scope>NUCLEOTIDE SEQUENCE</scope>
    <source>
        <strain evidence="1">CBHHK188m</strain>
    </source>
</reference>
<gene>
    <name evidence="1" type="ORF">DFH07DRAFT_94845</name>
</gene>
<dbReference type="Gene3D" id="1.50.10.20">
    <property type="match status" value="1"/>
</dbReference>
<organism evidence="1 2">
    <name type="scientific">Mycena maculata</name>
    <dbReference type="NCBI Taxonomy" id="230809"/>
    <lineage>
        <taxon>Eukaryota</taxon>
        <taxon>Fungi</taxon>
        <taxon>Dikarya</taxon>
        <taxon>Basidiomycota</taxon>
        <taxon>Agaricomycotina</taxon>
        <taxon>Agaricomycetes</taxon>
        <taxon>Agaricomycetidae</taxon>
        <taxon>Agaricales</taxon>
        <taxon>Marasmiineae</taxon>
        <taxon>Mycenaceae</taxon>
        <taxon>Mycena</taxon>
    </lineage>
</organism>
<dbReference type="GO" id="GO:0005975">
    <property type="term" value="P:carbohydrate metabolic process"/>
    <property type="evidence" value="ECO:0007669"/>
    <property type="project" value="InterPro"/>
</dbReference>
<sequence>MYWSITGTTSYLTQAEGVWNWSTSLTDGSRRHTKGNALVATEGDEAPSLVYYDGPVIGGCGGGSTSFYTYNSGVMLAAAGALYSATKNESYLTSGNATLNAFINGNALLSQENNNNGNPFQTSGILTEPTCDSSACTGNDNAWSFKGILMRGVQYFLDAADDPALTSLYSTWIGYQAAAITKYAQASDGDVGNVWYETTANQVYNPASLGMAVNAGNLAAKVGHE</sequence>
<dbReference type="PANTHER" id="PTHR47791:SF2">
    <property type="entry name" value="ENDO MANNANASE, GH76 FAMILY (EUROFUNG)"/>
    <property type="match status" value="1"/>
</dbReference>
<dbReference type="PANTHER" id="PTHR47791">
    <property type="entry name" value="MEIOTICALLY UP-REGULATED GENE 191 PROTEIN"/>
    <property type="match status" value="1"/>
</dbReference>
<keyword evidence="1" id="KW-0378">Hydrolase</keyword>